<evidence type="ECO:0000256" key="2">
    <source>
        <dbReference type="ARBA" id="ARBA00022645"/>
    </source>
</evidence>
<keyword evidence="2" id="KW-0121">Carboxypeptidase</keyword>
<evidence type="ECO:0000256" key="1">
    <source>
        <dbReference type="ARBA" id="ARBA00009431"/>
    </source>
</evidence>
<dbReference type="InterPro" id="IPR029058">
    <property type="entry name" value="AB_hydrolase_fold"/>
</dbReference>
<dbReference type="PROSITE" id="PS00560">
    <property type="entry name" value="CARBOXYPEPT_SER_HIS"/>
    <property type="match status" value="1"/>
</dbReference>
<protein>
    <recommendedName>
        <fullName evidence="10">Carboxypeptidase</fullName>
    </recommendedName>
</protein>
<dbReference type="VEuPathDB" id="FungiDB:PV06_05136"/>
<evidence type="ECO:0000256" key="5">
    <source>
        <dbReference type="ARBA" id="ARBA00023180"/>
    </source>
</evidence>
<keyword evidence="4" id="KW-0378">Hydrolase</keyword>
<evidence type="ECO:0000256" key="4">
    <source>
        <dbReference type="ARBA" id="ARBA00022801"/>
    </source>
</evidence>
<organism evidence="8 9">
    <name type="scientific">Exophiala oligosperma</name>
    <dbReference type="NCBI Taxonomy" id="215243"/>
    <lineage>
        <taxon>Eukaryota</taxon>
        <taxon>Fungi</taxon>
        <taxon>Dikarya</taxon>
        <taxon>Ascomycota</taxon>
        <taxon>Pezizomycotina</taxon>
        <taxon>Eurotiomycetes</taxon>
        <taxon>Chaetothyriomycetidae</taxon>
        <taxon>Chaetothyriales</taxon>
        <taxon>Herpotrichiellaceae</taxon>
        <taxon>Exophiala</taxon>
    </lineage>
</organism>
<evidence type="ECO:0000313" key="9">
    <source>
        <dbReference type="Proteomes" id="UP000053342"/>
    </source>
</evidence>
<dbReference type="OrthoDB" id="443318at2759"/>
<dbReference type="PANTHER" id="PTHR11802">
    <property type="entry name" value="SERINE PROTEASE FAMILY S10 SERINE CARBOXYPEPTIDASE"/>
    <property type="match status" value="1"/>
</dbReference>
<dbReference type="InterPro" id="IPR033124">
    <property type="entry name" value="Ser_caboxypep_his_AS"/>
</dbReference>
<evidence type="ECO:0000256" key="3">
    <source>
        <dbReference type="ARBA" id="ARBA00022670"/>
    </source>
</evidence>
<keyword evidence="5" id="KW-0325">Glycoprotein</keyword>
<sequence length="750" mass="80787">MALQRQWHNYIFVGLYFLFSASFSQYPPPINESQASIPSPINPDITIRFKSPSVGTCTTVFATQRQFTGYISLPPNVLDPSQGNYSINTFFWFIEARQVPEAAPLTIYINGGPGSSSMVGLFQEVGPCQVVEIAEEKLGTIARDWGWDRGSNILFIDQPVQVGFSYDTLTNLSLNLLDEVFVDHPAPVPLTQPEYTFLNGTFASGDPSSTANTSQIAAQSLWHFLQTFLPSFPEYNTAMGSDKNKSSAEIHLFTESFGGRYGPAFGDFLQAQNARRLTDANFANSTIDISLVSLGIINGWIDLLVQTPFHPKYAYENTYGIEAISQLEELNALSAYNGADGCQQRTLTCRAQQAALDPSNQGNVASVNDACSEAQLYCETYVVGAYTVSNRSIYDISQDRLDPFPDSFYLEYLNQLSLQQAINVPVNYTQDSLAVFSAFASTGDYARNGIVQDLVNLLDSGVRIALIYGDRDYICNWLGGEAASFAIAGAAGSSYLPWFAAGYAPIVTNGSYVGGVVRQYGNLSFSRIYDAGHLVPAYQPETAFTVFSRIINGDDISMGNPADLSTYQSTGDSNATFQNSPPPMAAPTCFRRAVNETCNTDQKNMLANKAGVLINGVLYDQESDWQSPPPDVTSVAGVPGTAPISIITAVPSSSSSSRPIASKASMSDHIDSKTTKGKTTTTLPTGVYTATNVPPTSTAARSSASSTSAASTQRRKDASTPFSLLRTNSLGAVALVYISVLGVLSDGILG</sequence>
<dbReference type="EMBL" id="KN847335">
    <property type="protein sequence ID" value="KIW44099.1"/>
    <property type="molecule type" value="Genomic_DNA"/>
</dbReference>
<evidence type="ECO:0000256" key="7">
    <source>
        <dbReference type="SAM" id="SignalP"/>
    </source>
</evidence>
<name>A0A0D2E8D7_9EURO</name>
<keyword evidence="7" id="KW-0732">Signal</keyword>
<evidence type="ECO:0008006" key="10">
    <source>
        <dbReference type="Google" id="ProtNLM"/>
    </source>
</evidence>
<feature type="compositionally biased region" description="Low complexity" evidence="6">
    <location>
        <begin position="649"/>
        <end position="665"/>
    </location>
</feature>
<dbReference type="AlphaFoldDB" id="A0A0D2E8D7"/>
<dbReference type="PRINTS" id="PR00724">
    <property type="entry name" value="CRBOXYPTASEC"/>
</dbReference>
<evidence type="ECO:0000256" key="6">
    <source>
        <dbReference type="SAM" id="MobiDB-lite"/>
    </source>
</evidence>
<dbReference type="PANTHER" id="PTHR11802:SF404">
    <property type="entry name" value="CARBOXYPEPTIDASE"/>
    <property type="match status" value="1"/>
</dbReference>
<dbReference type="Gene3D" id="3.40.50.1820">
    <property type="entry name" value="alpha/beta hydrolase"/>
    <property type="match status" value="1"/>
</dbReference>
<dbReference type="HOGENOM" id="CLU_008523_10_3_1"/>
<dbReference type="GO" id="GO:0000324">
    <property type="term" value="C:fungal-type vacuole"/>
    <property type="evidence" value="ECO:0007669"/>
    <property type="project" value="TreeGrafter"/>
</dbReference>
<keyword evidence="3" id="KW-0645">Protease</keyword>
<dbReference type="InterPro" id="IPR001563">
    <property type="entry name" value="Peptidase_S10"/>
</dbReference>
<feature type="signal peptide" evidence="7">
    <location>
        <begin position="1"/>
        <end position="24"/>
    </location>
</feature>
<proteinExistence type="inferred from homology"/>
<comment type="similarity">
    <text evidence="1">Belongs to the peptidase S10 family.</text>
</comment>
<keyword evidence="9" id="KW-1185">Reference proteome</keyword>
<accession>A0A0D2E8D7</accession>
<reference evidence="8 9" key="1">
    <citation type="submission" date="2015-01" db="EMBL/GenBank/DDBJ databases">
        <title>The Genome Sequence of Exophiala oligosperma CBS72588.</title>
        <authorList>
            <consortium name="The Broad Institute Genomics Platform"/>
            <person name="Cuomo C."/>
            <person name="de Hoog S."/>
            <person name="Gorbushina A."/>
            <person name="Stielow B."/>
            <person name="Teixiera M."/>
            <person name="Abouelleil A."/>
            <person name="Chapman S.B."/>
            <person name="Priest M."/>
            <person name="Young S.K."/>
            <person name="Wortman J."/>
            <person name="Nusbaum C."/>
            <person name="Birren B."/>
        </authorList>
    </citation>
    <scope>NUCLEOTIDE SEQUENCE [LARGE SCALE GENOMIC DNA]</scope>
    <source>
        <strain evidence="8 9">CBS 72588</strain>
    </source>
</reference>
<dbReference type="Proteomes" id="UP000053342">
    <property type="component" value="Unassembled WGS sequence"/>
</dbReference>
<dbReference type="Pfam" id="PF00450">
    <property type="entry name" value="Peptidase_S10"/>
    <property type="match status" value="1"/>
</dbReference>
<dbReference type="GeneID" id="27357210"/>
<dbReference type="SUPFAM" id="SSF53474">
    <property type="entry name" value="alpha/beta-Hydrolases"/>
    <property type="match status" value="1"/>
</dbReference>
<gene>
    <name evidence="8" type="ORF">PV06_05136</name>
</gene>
<dbReference type="RefSeq" id="XP_016264315.1">
    <property type="nucleotide sequence ID" value="XM_016406109.1"/>
</dbReference>
<feature type="region of interest" description="Disordered" evidence="6">
    <location>
        <begin position="649"/>
        <end position="719"/>
    </location>
</feature>
<dbReference type="MEROPS" id="S10.016"/>
<dbReference type="GO" id="GO:0004185">
    <property type="term" value="F:serine-type carboxypeptidase activity"/>
    <property type="evidence" value="ECO:0007669"/>
    <property type="project" value="InterPro"/>
</dbReference>
<dbReference type="GO" id="GO:0006508">
    <property type="term" value="P:proteolysis"/>
    <property type="evidence" value="ECO:0007669"/>
    <property type="project" value="UniProtKB-KW"/>
</dbReference>
<evidence type="ECO:0000313" key="8">
    <source>
        <dbReference type="EMBL" id="KIW44099.1"/>
    </source>
</evidence>
<feature type="chain" id="PRO_5002252054" description="Carboxypeptidase" evidence="7">
    <location>
        <begin position="25"/>
        <end position="750"/>
    </location>
</feature>
<feature type="compositionally biased region" description="Low complexity" evidence="6">
    <location>
        <begin position="677"/>
        <end position="712"/>
    </location>
</feature>